<feature type="region of interest" description="Disordered" evidence="8">
    <location>
        <begin position="1"/>
        <end position="29"/>
    </location>
</feature>
<comment type="similarity">
    <text evidence="1">Belongs to the N(4)/N(6)-methyltransferase family. N(4) subfamily.</text>
</comment>
<dbReference type="InterPro" id="IPR029063">
    <property type="entry name" value="SAM-dependent_MTases_sf"/>
</dbReference>
<evidence type="ECO:0000256" key="5">
    <source>
        <dbReference type="ARBA" id="ARBA00022691"/>
    </source>
</evidence>
<accession>S4VW41</accession>
<dbReference type="SUPFAM" id="SSF53335">
    <property type="entry name" value="S-adenosyl-L-methionine-dependent methyltransferases"/>
    <property type="match status" value="2"/>
</dbReference>
<dbReference type="REBASE" id="615512">
    <property type="entry name" value="M.PsaCIII"/>
</dbReference>
<evidence type="ECO:0000313" key="10">
    <source>
        <dbReference type="Proteomes" id="UP000204584"/>
    </source>
</evidence>
<gene>
    <name evidence="9" type="ORF">psal_cds_656</name>
</gene>
<dbReference type="KEGG" id="vg:16606350"/>
<dbReference type="Gene3D" id="3.40.50.150">
    <property type="entry name" value="Vaccinia Virus protein VP39"/>
    <property type="match status" value="2"/>
</dbReference>
<evidence type="ECO:0000256" key="4">
    <source>
        <dbReference type="ARBA" id="ARBA00022679"/>
    </source>
</evidence>
<evidence type="ECO:0000256" key="7">
    <source>
        <dbReference type="ARBA" id="ARBA00049120"/>
    </source>
</evidence>
<evidence type="ECO:0000256" key="6">
    <source>
        <dbReference type="ARBA" id="ARBA00022747"/>
    </source>
</evidence>
<dbReference type="GeneID" id="16606350"/>
<comment type="catalytic activity">
    <reaction evidence="7">
        <text>a 2'-deoxycytidine in DNA + S-adenosyl-L-methionine = an N(4)-methyl-2'-deoxycytidine in DNA + S-adenosyl-L-homocysteine + H(+)</text>
        <dbReference type="Rhea" id="RHEA:16857"/>
        <dbReference type="Rhea" id="RHEA-COMP:11369"/>
        <dbReference type="Rhea" id="RHEA-COMP:13674"/>
        <dbReference type="ChEBI" id="CHEBI:15378"/>
        <dbReference type="ChEBI" id="CHEBI:57856"/>
        <dbReference type="ChEBI" id="CHEBI:59789"/>
        <dbReference type="ChEBI" id="CHEBI:85452"/>
        <dbReference type="ChEBI" id="CHEBI:137933"/>
        <dbReference type="EC" id="2.1.1.113"/>
    </reaction>
</comment>
<name>S4VW41_9VIRU</name>
<keyword evidence="3 9" id="KW-0489">Methyltransferase</keyword>
<reference evidence="9 10" key="1">
    <citation type="journal article" date="2013" name="Science">
        <title>Pandoraviruses: amoeba viruses with genomes up to 2.5 Mb reaching that of parasitic eukaryotes.</title>
        <authorList>
            <person name="Philippe N."/>
            <person name="Legendre M."/>
            <person name="Doutre G."/>
            <person name="Coute Y."/>
            <person name="Poirot O."/>
            <person name="Lescot M."/>
            <person name="Arslan D."/>
            <person name="Seltzer V."/>
            <person name="Bertaux L."/>
            <person name="Bruley C."/>
            <person name="Garin J."/>
            <person name="Claverie J.M."/>
            <person name="Abergel C."/>
        </authorList>
    </citation>
    <scope>NUCLEOTIDE SEQUENCE [LARGE SCALE GENOMIC DNA]</scope>
</reference>
<feature type="compositionally biased region" description="Basic residues" evidence="8">
    <location>
        <begin position="1"/>
        <end position="10"/>
    </location>
</feature>
<organism evidence="9 10">
    <name type="scientific">Pandoravirus salinus</name>
    <dbReference type="NCBI Taxonomy" id="1349410"/>
    <lineage>
        <taxon>Viruses</taxon>
        <taxon>Pandoravirus</taxon>
    </lineage>
</organism>
<evidence type="ECO:0000256" key="2">
    <source>
        <dbReference type="ARBA" id="ARBA00012185"/>
    </source>
</evidence>
<evidence type="ECO:0000313" key="9">
    <source>
        <dbReference type="EMBL" id="AGO84563.1"/>
    </source>
</evidence>
<evidence type="ECO:0000256" key="8">
    <source>
        <dbReference type="SAM" id="MobiDB-lite"/>
    </source>
</evidence>
<dbReference type="EC" id="2.1.1.113" evidence="2"/>
<keyword evidence="6" id="KW-0680">Restriction system</keyword>
<dbReference type="GO" id="GO:0009307">
    <property type="term" value="P:DNA restriction-modification system"/>
    <property type="evidence" value="ECO:0007669"/>
    <property type="project" value="UniProtKB-KW"/>
</dbReference>
<dbReference type="Proteomes" id="UP000204584">
    <property type="component" value="Segment"/>
</dbReference>
<dbReference type="RefSeq" id="YP_008437635.1">
    <property type="nucleotide sequence ID" value="NC_022098.1"/>
</dbReference>
<keyword evidence="10" id="KW-1185">Reference proteome</keyword>
<dbReference type="EMBL" id="KC977571">
    <property type="protein sequence ID" value="AGO84563.1"/>
    <property type="molecule type" value="Genomic_DNA"/>
</dbReference>
<evidence type="ECO:0000256" key="1">
    <source>
        <dbReference type="ARBA" id="ARBA00010203"/>
    </source>
</evidence>
<protein>
    <recommendedName>
        <fullName evidence="2">site-specific DNA-methyltransferase (cytosine-N(4)-specific)</fullName>
        <ecNumber evidence="2">2.1.1.113</ecNumber>
    </recommendedName>
</protein>
<dbReference type="PROSITE" id="PS00093">
    <property type="entry name" value="N4_MTASE"/>
    <property type="match status" value="1"/>
</dbReference>
<evidence type="ECO:0000256" key="3">
    <source>
        <dbReference type="ARBA" id="ARBA00022603"/>
    </source>
</evidence>
<keyword evidence="5" id="KW-0949">S-adenosyl-L-methionine</keyword>
<sequence>MSTATKKRRASAATKYDQARPRKQRRRASPFAWTGQFRPELASAYIDAYAPAGSRVWDPFVGSGTVLLACVARTAGIVACGTDVNPAAVTMASVASYATWDRERRTAAIAAVDDAVARCADAADAVASQDGLIQRRPSMGADVRLLADALLCRTERPSGGAKAAVGTAWPPFRAFIEALPLTEASIEARMCDARASGLPDASVDLVLTSPPYINVINYHQQYRGLMERLAWRVLSAAQSEIGANRKHRSNRLLTIVQYCLDMGAVLDEMARVCKPTARAILVVGRTSKVAGAAIPNSRIVERLATEAGRWRRAGPAEERSFVNRFGQQIVEDVLHLSPAPPSTTIPAAATVAAVTPLSIALDVLGAVDPHTVGHTLLAKAIAAAPSVRPSPMFDRAAVAEHQPAPPQRP</sequence>
<dbReference type="GO" id="GO:0032259">
    <property type="term" value="P:methylation"/>
    <property type="evidence" value="ECO:0007669"/>
    <property type="project" value="UniProtKB-KW"/>
</dbReference>
<proteinExistence type="inferred from homology"/>
<keyword evidence="4" id="KW-0808">Transferase</keyword>
<dbReference type="InterPro" id="IPR017985">
    <property type="entry name" value="MeTrfase_CN4_CS"/>
</dbReference>
<dbReference type="GO" id="GO:0015667">
    <property type="term" value="F:site-specific DNA-methyltransferase (cytosine-N4-specific) activity"/>
    <property type="evidence" value="ECO:0007669"/>
    <property type="project" value="UniProtKB-EC"/>
</dbReference>
<dbReference type="GO" id="GO:0003677">
    <property type="term" value="F:DNA binding"/>
    <property type="evidence" value="ECO:0007669"/>
    <property type="project" value="InterPro"/>
</dbReference>